<keyword evidence="1" id="KW-0732">Signal</keyword>
<feature type="chain" id="PRO_5035849881" description="Glycine-rich protein" evidence="1">
    <location>
        <begin position="24"/>
        <end position="96"/>
    </location>
</feature>
<organism evidence="2 3">
    <name type="scientific">Ceratopteris richardii</name>
    <name type="common">Triangle waterfern</name>
    <dbReference type="NCBI Taxonomy" id="49495"/>
    <lineage>
        <taxon>Eukaryota</taxon>
        <taxon>Viridiplantae</taxon>
        <taxon>Streptophyta</taxon>
        <taxon>Embryophyta</taxon>
        <taxon>Tracheophyta</taxon>
        <taxon>Polypodiopsida</taxon>
        <taxon>Polypodiidae</taxon>
        <taxon>Polypodiales</taxon>
        <taxon>Pteridineae</taxon>
        <taxon>Pteridaceae</taxon>
        <taxon>Parkerioideae</taxon>
        <taxon>Ceratopteris</taxon>
    </lineage>
</organism>
<dbReference type="AlphaFoldDB" id="A0A8T2PZA4"/>
<sequence>MATYLRFLCLMFSVLLIFQCVHSAGLEDGRKLSAGSGDEQELWYGKDGHHMAMGGWKKGGHDHMGGWKKGYHGGKGGYESGHGKGGYGQGYPGHPH</sequence>
<comment type="caution">
    <text evidence="2">The sequence shown here is derived from an EMBL/GenBank/DDBJ whole genome shotgun (WGS) entry which is preliminary data.</text>
</comment>
<dbReference type="EMBL" id="CM035444">
    <property type="protein sequence ID" value="KAH7276716.1"/>
    <property type="molecule type" value="Genomic_DNA"/>
</dbReference>
<evidence type="ECO:0000256" key="1">
    <source>
        <dbReference type="SAM" id="SignalP"/>
    </source>
</evidence>
<evidence type="ECO:0000313" key="2">
    <source>
        <dbReference type="EMBL" id="KAH7276716.1"/>
    </source>
</evidence>
<evidence type="ECO:0008006" key="4">
    <source>
        <dbReference type="Google" id="ProtNLM"/>
    </source>
</evidence>
<keyword evidence="3" id="KW-1185">Reference proteome</keyword>
<proteinExistence type="predicted"/>
<feature type="signal peptide" evidence="1">
    <location>
        <begin position="1"/>
        <end position="23"/>
    </location>
</feature>
<name>A0A8T2PZA4_CERRI</name>
<dbReference type="Proteomes" id="UP000825935">
    <property type="component" value="Chromosome 39"/>
</dbReference>
<reference evidence="2" key="1">
    <citation type="submission" date="2021-08" db="EMBL/GenBank/DDBJ databases">
        <title>WGS assembly of Ceratopteris richardii.</title>
        <authorList>
            <person name="Marchant D.B."/>
            <person name="Chen G."/>
            <person name="Jenkins J."/>
            <person name="Shu S."/>
            <person name="Leebens-Mack J."/>
            <person name="Grimwood J."/>
            <person name="Schmutz J."/>
            <person name="Soltis P."/>
            <person name="Soltis D."/>
            <person name="Chen Z.-H."/>
        </authorList>
    </citation>
    <scope>NUCLEOTIDE SEQUENCE</scope>
    <source>
        <strain evidence="2">Whitten #5841</strain>
        <tissue evidence="2">Leaf</tissue>
    </source>
</reference>
<accession>A0A8T2PZA4</accession>
<evidence type="ECO:0000313" key="3">
    <source>
        <dbReference type="Proteomes" id="UP000825935"/>
    </source>
</evidence>
<gene>
    <name evidence="2" type="ORF">KP509_39G018600</name>
</gene>
<protein>
    <recommendedName>
        <fullName evidence="4">Glycine-rich protein</fullName>
    </recommendedName>
</protein>